<dbReference type="PANTHER" id="PTHR40469:SF2">
    <property type="entry name" value="GALACTOSE-BINDING DOMAIN-LIKE SUPERFAMILY PROTEIN"/>
    <property type="match status" value="1"/>
</dbReference>
<organism evidence="2">
    <name type="scientific">marine metagenome</name>
    <dbReference type="NCBI Taxonomy" id="408172"/>
    <lineage>
        <taxon>unclassified sequences</taxon>
        <taxon>metagenomes</taxon>
        <taxon>ecological metagenomes</taxon>
    </lineage>
</organism>
<gene>
    <name evidence="2" type="ORF">METZ01_LOCUS49810</name>
</gene>
<dbReference type="EMBL" id="UINC01002464">
    <property type="protein sequence ID" value="SUZ96956.1"/>
    <property type="molecule type" value="Genomic_DNA"/>
</dbReference>
<feature type="domain" description="ThuA-like" evidence="1">
    <location>
        <begin position="23"/>
        <end position="219"/>
    </location>
</feature>
<sequence>MTTNAERVDAYLVAGGKYHDIDFARAELLGLLAEHPHIRVTVAPDYEATSVITESAFLISYTCDVRPSESAQVTLRDWVESGGRWLALHGTNAALDLPRPNGVEAPRCFPIWAELLGSQFVAHPPIHLYQVELSDPNHWLVEGIEQFETDDELYLMEHCDLKELQPLLHTNWSGEATGFAENDWGESERHLVQYLRPLGAGGVLYNTLGHCRGHWDMQPLMDYYPVIERCSWEQPMYHELLRRGIRWAMGHSA</sequence>
<evidence type="ECO:0000259" key="1">
    <source>
        <dbReference type="Pfam" id="PF06283"/>
    </source>
</evidence>
<dbReference type="InterPro" id="IPR029062">
    <property type="entry name" value="Class_I_gatase-like"/>
</dbReference>
<name>A0A381RYM0_9ZZZZ</name>
<proteinExistence type="predicted"/>
<dbReference type="AlphaFoldDB" id="A0A381RYM0"/>
<dbReference type="PANTHER" id="PTHR40469">
    <property type="entry name" value="SECRETED GLYCOSYL HYDROLASE"/>
    <property type="match status" value="1"/>
</dbReference>
<dbReference type="Gene3D" id="3.40.50.880">
    <property type="match status" value="1"/>
</dbReference>
<dbReference type="InterPro" id="IPR029010">
    <property type="entry name" value="ThuA-like"/>
</dbReference>
<protein>
    <recommendedName>
        <fullName evidence="1">ThuA-like domain-containing protein</fullName>
    </recommendedName>
</protein>
<dbReference type="Pfam" id="PF06283">
    <property type="entry name" value="ThuA"/>
    <property type="match status" value="1"/>
</dbReference>
<accession>A0A381RYM0</accession>
<dbReference type="SUPFAM" id="SSF52317">
    <property type="entry name" value="Class I glutamine amidotransferase-like"/>
    <property type="match status" value="1"/>
</dbReference>
<evidence type="ECO:0000313" key="2">
    <source>
        <dbReference type="EMBL" id="SUZ96956.1"/>
    </source>
</evidence>
<reference evidence="2" key="1">
    <citation type="submission" date="2018-05" db="EMBL/GenBank/DDBJ databases">
        <authorList>
            <person name="Lanie J.A."/>
            <person name="Ng W.-L."/>
            <person name="Kazmierczak K.M."/>
            <person name="Andrzejewski T.M."/>
            <person name="Davidsen T.M."/>
            <person name="Wayne K.J."/>
            <person name="Tettelin H."/>
            <person name="Glass J.I."/>
            <person name="Rusch D."/>
            <person name="Podicherti R."/>
            <person name="Tsui H.-C.T."/>
            <person name="Winkler M.E."/>
        </authorList>
    </citation>
    <scope>NUCLEOTIDE SEQUENCE</scope>
</reference>